<proteinExistence type="predicted"/>
<feature type="compositionally biased region" description="Gly residues" evidence="1">
    <location>
        <begin position="17"/>
        <end position="27"/>
    </location>
</feature>
<feature type="region of interest" description="Disordered" evidence="1">
    <location>
        <begin position="1"/>
        <end position="32"/>
    </location>
</feature>
<evidence type="ECO:0000313" key="3">
    <source>
        <dbReference type="EMBL" id="PZO91316.1"/>
    </source>
</evidence>
<accession>A0A2W5ADG3</accession>
<reference evidence="3 4" key="1">
    <citation type="submission" date="2017-08" db="EMBL/GenBank/DDBJ databases">
        <title>Infants hospitalized years apart are colonized by the same room-sourced microbial strains.</title>
        <authorList>
            <person name="Brooks B."/>
            <person name="Olm M.R."/>
            <person name="Firek B.A."/>
            <person name="Baker R."/>
            <person name="Thomas B.C."/>
            <person name="Morowitz M.J."/>
            <person name="Banfield J.F."/>
        </authorList>
    </citation>
    <scope>NUCLEOTIDE SEQUENCE [LARGE SCALE GENOMIC DNA]</scope>
    <source>
        <strain evidence="3">S2_018_000_R2_101</strain>
    </source>
</reference>
<evidence type="ECO:0000259" key="2">
    <source>
        <dbReference type="Pfam" id="PF20057"/>
    </source>
</evidence>
<evidence type="ECO:0000256" key="1">
    <source>
        <dbReference type="SAM" id="MobiDB-lite"/>
    </source>
</evidence>
<name>A0A2W5ADG3_9SPHN</name>
<sequence length="183" mass="18947">MAGAKLAERGVRADGGAKAGSGAGGAGRRARRSVTVNLAESPLTWLHARGHISTRQLDAGELLRADWERAGLAPRITMNWSPTASAGSRRSGFDPAAATIAQISAKRRFEAAVDAAGPGLSDIAWRVICAGEGLTGAERGLGWPARAGKLVLGLALDRIADFYRLAGGPKTPPAWSRAGDGER</sequence>
<dbReference type="AlphaFoldDB" id="A0A2W5ADG3"/>
<dbReference type="Proteomes" id="UP000249066">
    <property type="component" value="Unassembled WGS sequence"/>
</dbReference>
<dbReference type="Pfam" id="PF20057">
    <property type="entry name" value="DUF6456"/>
    <property type="match status" value="1"/>
</dbReference>
<organism evidence="3 4">
    <name type="scientific">Sphingomonas sanxanigenens</name>
    <dbReference type="NCBI Taxonomy" id="397260"/>
    <lineage>
        <taxon>Bacteria</taxon>
        <taxon>Pseudomonadati</taxon>
        <taxon>Pseudomonadota</taxon>
        <taxon>Alphaproteobacteria</taxon>
        <taxon>Sphingomonadales</taxon>
        <taxon>Sphingomonadaceae</taxon>
        <taxon>Sphingomonas</taxon>
    </lineage>
</organism>
<protein>
    <recommendedName>
        <fullName evidence="2">DUF6456 domain-containing protein</fullName>
    </recommendedName>
</protein>
<gene>
    <name evidence="3" type="ORF">DI623_03775</name>
</gene>
<dbReference type="InterPro" id="IPR045599">
    <property type="entry name" value="DUF6456"/>
</dbReference>
<feature type="compositionally biased region" description="Basic and acidic residues" evidence="1">
    <location>
        <begin position="1"/>
        <end position="12"/>
    </location>
</feature>
<comment type="caution">
    <text evidence="3">The sequence shown here is derived from an EMBL/GenBank/DDBJ whole genome shotgun (WGS) entry which is preliminary data.</text>
</comment>
<evidence type="ECO:0000313" key="4">
    <source>
        <dbReference type="Proteomes" id="UP000249066"/>
    </source>
</evidence>
<feature type="domain" description="DUF6456" evidence="2">
    <location>
        <begin position="35"/>
        <end position="164"/>
    </location>
</feature>
<dbReference type="EMBL" id="QFNN01000011">
    <property type="protein sequence ID" value="PZO91316.1"/>
    <property type="molecule type" value="Genomic_DNA"/>
</dbReference>